<comment type="cofactor">
    <cofactor evidence="9">
        <name>[4Fe-4S] cluster</name>
        <dbReference type="ChEBI" id="CHEBI:49883"/>
    </cofactor>
    <text evidence="9">Binds 2 [4Fe-4S] clusters per subunit. One cluster is coordinated with 3 cysteines and an exchangeable S-adenosyl-L-methionine.</text>
</comment>
<dbReference type="Gene3D" id="3.20.20.70">
    <property type="entry name" value="Aldolase class I"/>
    <property type="match status" value="1"/>
</dbReference>
<dbReference type="PANTHER" id="PTHR10949">
    <property type="entry name" value="LIPOYL SYNTHASE"/>
    <property type="match status" value="1"/>
</dbReference>
<evidence type="ECO:0000256" key="4">
    <source>
        <dbReference type="ARBA" id="ARBA00022691"/>
    </source>
</evidence>
<dbReference type="OrthoDB" id="9787898at2"/>
<comment type="pathway">
    <text evidence="9">Protein modification; protein lipoylation via endogenous pathway; protein N(6)-(lipoyl)lysine from octanoyl-[acyl-carrier-protein]: step 2/2.</text>
</comment>
<dbReference type="InterPro" id="IPR031691">
    <property type="entry name" value="LIAS_N"/>
</dbReference>
<dbReference type="GO" id="GO:0051539">
    <property type="term" value="F:4 iron, 4 sulfur cluster binding"/>
    <property type="evidence" value="ECO:0007669"/>
    <property type="project" value="UniProtKB-UniRule"/>
</dbReference>
<feature type="binding site" evidence="9">
    <location>
        <position position="39"/>
    </location>
    <ligand>
        <name>[4Fe-4S] cluster</name>
        <dbReference type="ChEBI" id="CHEBI:49883"/>
        <label>1</label>
    </ligand>
</feature>
<dbReference type="PANTHER" id="PTHR10949:SF0">
    <property type="entry name" value="LIPOYL SYNTHASE, MITOCHONDRIAL"/>
    <property type="match status" value="1"/>
</dbReference>
<evidence type="ECO:0000256" key="7">
    <source>
        <dbReference type="ARBA" id="ARBA00023014"/>
    </source>
</evidence>
<evidence type="ECO:0000256" key="9">
    <source>
        <dbReference type="HAMAP-Rule" id="MF_00206"/>
    </source>
</evidence>
<keyword evidence="7 9" id="KW-0411">Iron-sulfur</keyword>
<dbReference type="STRING" id="313628.LNTAR_03819"/>
<dbReference type="CDD" id="cd01335">
    <property type="entry name" value="Radical_SAM"/>
    <property type="match status" value="1"/>
</dbReference>
<dbReference type="Proteomes" id="UP000004947">
    <property type="component" value="Unassembled WGS sequence"/>
</dbReference>
<dbReference type="HAMAP" id="MF_00206">
    <property type="entry name" value="Lipoyl_synth"/>
    <property type="match status" value="1"/>
</dbReference>
<dbReference type="InterPro" id="IPR058240">
    <property type="entry name" value="rSAM_sf"/>
</dbReference>
<keyword evidence="2 9" id="KW-0963">Cytoplasm</keyword>
<dbReference type="GO" id="GO:0005737">
    <property type="term" value="C:cytoplasm"/>
    <property type="evidence" value="ECO:0007669"/>
    <property type="project" value="UniProtKB-SubCell"/>
</dbReference>
<comment type="caution">
    <text evidence="11">The sequence shown here is derived from an EMBL/GenBank/DDBJ whole genome shotgun (WGS) entry which is preliminary data.</text>
</comment>
<dbReference type="PIRSF" id="PIRSF005963">
    <property type="entry name" value="Lipoyl_synth"/>
    <property type="match status" value="1"/>
</dbReference>
<dbReference type="SFLD" id="SFLDG01058">
    <property type="entry name" value="lipoyl_synthase_like"/>
    <property type="match status" value="1"/>
</dbReference>
<dbReference type="GO" id="GO:0046872">
    <property type="term" value="F:metal ion binding"/>
    <property type="evidence" value="ECO:0007669"/>
    <property type="project" value="UniProtKB-KW"/>
</dbReference>
<feature type="binding site" evidence="9">
    <location>
        <position position="44"/>
    </location>
    <ligand>
        <name>[4Fe-4S] cluster</name>
        <dbReference type="ChEBI" id="CHEBI:49883"/>
        <label>1</label>
    </ligand>
</feature>
<keyword evidence="12" id="KW-1185">Reference proteome</keyword>
<dbReference type="RefSeq" id="WP_007281380.1">
    <property type="nucleotide sequence ID" value="NZ_ABCK01000050.1"/>
</dbReference>
<comment type="catalytic activity">
    <reaction evidence="8 9">
        <text>[[Fe-S] cluster scaffold protein carrying a second [4Fe-4S](2+) cluster] + N(6)-octanoyl-L-lysyl-[protein] + 2 oxidized [2Fe-2S]-[ferredoxin] + 2 S-adenosyl-L-methionine + 4 H(+) = [[Fe-S] cluster scaffold protein] + N(6)-[(R)-dihydrolipoyl]-L-lysyl-[protein] + 4 Fe(3+) + 2 hydrogen sulfide + 2 5'-deoxyadenosine + 2 L-methionine + 2 reduced [2Fe-2S]-[ferredoxin]</text>
        <dbReference type="Rhea" id="RHEA:16585"/>
        <dbReference type="Rhea" id="RHEA-COMP:9928"/>
        <dbReference type="Rhea" id="RHEA-COMP:10000"/>
        <dbReference type="Rhea" id="RHEA-COMP:10001"/>
        <dbReference type="Rhea" id="RHEA-COMP:10475"/>
        <dbReference type="Rhea" id="RHEA-COMP:14568"/>
        <dbReference type="Rhea" id="RHEA-COMP:14569"/>
        <dbReference type="ChEBI" id="CHEBI:15378"/>
        <dbReference type="ChEBI" id="CHEBI:17319"/>
        <dbReference type="ChEBI" id="CHEBI:29034"/>
        <dbReference type="ChEBI" id="CHEBI:29919"/>
        <dbReference type="ChEBI" id="CHEBI:33722"/>
        <dbReference type="ChEBI" id="CHEBI:33737"/>
        <dbReference type="ChEBI" id="CHEBI:33738"/>
        <dbReference type="ChEBI" id="CHEBI:57844"/>
        <dbReference type="ChEBI" id="CHEBI:59789"/>
        <dbReference type="ChEBI" id="CHEBI:78809"/>
        <dbReference type="ChEBI" id="CHEBI:83100"/>
        <dbReference type="EC" id="2.8.1.8"/>
    </reaction>
</comment>
<evidence type="ECO:0000256" key="2">
    <source>
        <dbReference type="ARBA" id="ARBA00022490"/>
    </source>
</evidence>
<evidence type="ECO:0000256" key="6">
    <source>
        <dbReference type="ARBA" id="ARBA00023004"/>
    </source>
</evidence>
<dbReference type="InterPro" id="IPR006638">
    <property type="entry name" value="Elp3/MiaA/NifB-like_rSAM"/>
</dbReference>
<dbReference type="NCBIfam" id="NF009544">
    <property type="entry name" value="PRK12928.1"/>
    <property type="match status" value="1"/>
</dbReference>
<feature type="binding site" evidence="9">
    <location>
        <position position="72"/>
    </location>
    <ligand>
        <name>[4Fe-4S] cluster</name>
        <dbReference type="ChEBI" id="CHEBI:49883"/>
        <label>2</label>
        <note>4Fe-4S-S-AdoMet</note>
    </ligand>
</feature>
<reference evidence="11 12" key="1">
    <citation type="journal article" date="2010" name="J. Bacteriol.">
        <title>Genome sequence of Lentisphaera araneosa HTCC2155T, the type species of the order Lentisphaerales in the phylum Lentisphaerae.</title>
        <authorList>
            <person name="Thrash J.C."/>
            <person name="Cho J.C."/>
            <person name="Vergin K.L."/>
            <person name="Morris R.M."/>
            <person name="Giovannoni S.J."/>
        </authorList>
    </citation>
    <scope>NUCLEOTIDE SEQUENCE [LARGE SCALE GENOMIC DNA]</scope>
    <source>
        <strain evidence="11 12">HTCC2155</strain>
    </source>
</reference>
<dbReference type="Pfam" id="PF04055">
    <property type="entry name" value="Radical_SAM"/>
    <property type="match status" value="1"/>
</dbReference>
<feature type="binding site" evidence="9">
    <location>
        <position position="50"/>
    </location>
    <ligand>
        <name>[4Fe-4S] cluster</name>
        <dbReference type="ChEBI" id="CHEBI:49883"/>
        <label>1</label>
    </ligand>
</feature>
<dbReference type="NCBIfam" id="NF004019">
    <property type="entry name" value="PRK05481.1"/>
    <property type="match status" value="1"/>
</dbReference>
<dbReference type="SUPFAM" id="SSF102114">
    <property type="entry name" value="Radical SAM enzymes"/>
    <property type="match status" value="1"/>
</dbReference>
<organism evidence="11 12">
    <name type="scientific">Lentisphaera araneosa HTCC2155</name>
    <dbReference type="NCBI Taxonomy" id="313628"/>
    <lineage>
        <taxon>Bacteria</taxon>
        <taxon>Pseudomonadati</taxon>
        <taxon>Lentisphaerota</taxon>
        <taxon>Lentisphaeria</taxon>
        <taxon>Lentisphaerales</taxon>
        <taxon>Lentisphaeraceae</taxon>
        <taxon>Lentisphaera</taxon>
    </lineage>
</organism>
<keyword evidence="6 9" id="KW-0408">Iron</keyword>
<dbReference type="SMART" id="SM00729">
    <property type="entry name" value="Elp3"/>
    <property type="match status" value="1"/>
</dbReference>
<dbReference type="eggNOG" id="COG0320">
    <property type="taxonomic scope" value="Bacteria"/>
</dbReference>
<dbReference type="SFLD" id="SFLDF00271">
    <property type="entry name" value="lipoyl_synthase"/>
    <property type="match status" value="1"/>
</dbReference>
<dbReference type="GO" id="GO:0009249">
    <property type="term" value="P:protein lipoylation"/>
    <property type="evidence" value="ECO:0007669"/>
    <property type="project" value="UniProtKB-UniRule"/>
</dbReference>
<evidence type="ECO:0000313" key="12">
    <source>
        <dbReference type="Proteomes" id="UP000004947"/>
    </source>
</evidence>
<protein>
    <recommendedName>
        <fullName evidence="9">Lipoyl synthase</fullName>
        <ecNumber evidence="9">2.8.1.8</ecNumber>
    </recommendedName>
    <alternativeName>
        <fullName evidence="9">Lip-syn</fullName>
        <shortName evidence="9">LS</shortName>
    </alternativeName>
    <alternativeName>
        <fullName evidence="9">Lipoate synthase</fullName>
    </alternativeName>
    <alternativeName>
        <fullName evidence="9">Lipoic acid synthase</fullName>
    </alternativeName>
    <alternativeName>
        <fullName evidence="9">Sulfur insertion protein LipA</fullName>
    </alternativeName>
</protein>
<dbReference type="EC" id="2.8.1.8" evidence="9"/>
<evidence type="ECO:0000256" key="8">
    <source>
        <dbReference type="ARBA" id="ARBA00047326"/>
    </source>
</evidence>
<comment type="subcellular location">
    <subcellularLocation>
        <location evidence="9">Cytoplasm</location>
    </subcellularLocation>
</comment>
<feature type="binding site" evidence="9">
    <location>
        <position position="69"/>
    </location>
    <ligand>
        <name>[4Fe-4S] cluster</name>
        <dbReference type="ChEBI" id="CHEBI:49883"/>
        <label>2</label>
        <note>4Fe-4S-S-AdoMet</note>
    </ligand>
</feature>
<dbReference type="InterPro" id="IPR003698">
    <property type="entry name" value="Lipoyl_synth"/>
</dbReference>
<dbReference type="SFLD" id="SFLDS00029">
    <property type="entry name" value="Radical_SAM"/>
    <property type="match status" value="1"/>
</dbReference>
<comment type="function">
    <text evidence="9">Catalyzes the radical-mediated insertion of two sulfur atoms into the C-6 and C-8 positions of the octanoyl moiety bound to the lipoyl domains of lipoate-dependent enzymes, thereby converting the octanoylated domains into lipoylated derivatives.</text>
</comment>
<dbReference type="AlphaFoldDB" id="A6DU97"/>
<comment type="similarity">
    <text evidence="9">Belongs to the radical SAM superfamily. Lipoyl synthase family.</text>
</comment>
<dbReference type="PROSITE" id="PS51918">
    <property type="entry name" value="RADICAL_SAM"/>
    <property type="match status" value="1"/>
</dbReference>
<evidence type="ECO:0000256" key="3">
    <source>
        <dbReference type="ARBA" id="ARBA00022679"/>
    </source>
</evidence>
<evidence type="ECO:0000259" key="10">
    <source>
        <dbReference type="PROSITE" id="PS51918"/>
    </source>
</evidence>
<dbReference type="FunFam" id="3.20.20.70:FF:000040">
    <property type="entry name" value="Lipoyl synthase"/>
    <property type="match status" value="1"/>
</dbReference>
<dbReference type="InterPro" id="IPR007197">
    <property type="entry name" value="rSAM"/>
</dbReference>
<sequence length="299" mass="34065">MAEKNQKRLPEWIRVKVNRGGNRDELNKELRGRQLNTVCEEAKCPNLAECWHERTATFMLLGVNCTRACRFCAIGYNKPEPPDPKEPENVADTAAKMDLEYVVITSVARDDLEDEGSDQFAKTIRAVREKLPQAGIEVLTPDFNGKEDLIRMTLDAMPTVFNHNLETCERLSPPIRGRAKYKRSLEVLKNAKAWSQGKVLTKSGIMVGLGETDEEVIQCIHDLYEANVDIITIGQYLPPSRKHWKLDRYVRPEQFEDWKEYAEKLGFNAVASGPMVRSSYKAGQLITAKLQEQQLNLKN</sequence>
<keyword evidence="1 9" id="KW-0004">4Fe-4S</keyword>
<dbReference type="GO" id="GO:0016992">
    <property type="term" value="F:lipoate synthase activity"/>
    <property type="evidence" value="ECO:0007669"/>
    <property type="project" value="UniProtKB-UniRule"/>
</dbReference>
<evidence type="ECO:0000313" key="11">
    <source>
        <dbReference type="EMBL" id="EDM24785.1"/>
    </source>
</evidence>
<dbReference type="UniPathway" id="UPA00538">
    <property type="reaction ID" value="UER00593"/>
</dbReference>
<feature type="domain" description="Radical SAM core" evidence="10">
    <location>
        <begin position="51"/>
        <end position="268"/>
    </location>
</feature>
<feature type="binding site" evidence="9">
    <location>
        <position position="65"/>
    </location>
    <ligand>
        <name>[4Fe-4S] cluster</name>
        <dbReference type="ChEBI" id="CHEBI:49883"/>
        <label>2</label>
        <note>4Fe-4S-S-AdoMet</note>
    </ligand>
</feature>
<proteinExistence type="inferred from homology"/>
<evidence type="ECO:0000256" key="1">
    <source>
        <dbReference type="ARBA" id="ARBA00022485"/>
    </source>
</evidence>
<name>A6DU97_9BACT</name>
<gene>
    <name evidence="9" type="primary">lipA</name>
    <name evidence="11" type="ORF">LNTAR_03819</name>
</gene>
<dbReference type="Pfam" id="PF16881">
    <property type="entry name" value="LIAS_N"/>
    <property type="match status" value="1"/>
</dbReference>
<evidence type="ECO:0000256" key="5">
    <source>
        <dbReference type="ARBA" id="ARBA00022723"/>
    </source>
</evidence>
<keyword evidence="5 9" id="KW-0479">Metal-binding</keyword>
<dbReference type="EMBL" id="ABCK01000050">
    <property type="protein sequence ID" value="EDM24785.1"/>
    <property type="molecule type" value="Genomic_DNA"/>
</dbReference>
<accession>A6DU97</accession>
<keyword evidence="4 9" id="KW-0949">S-adenosyl-L-methionine</keyword>
<feature type="binding site" evidence="9">
    <location>
        <position position="279"/>
    </location>
    <ligand>
        <name>[4Fe-4S] cluster</name>
        <dbReference type="ChEBI" id="CHEBI:49883"/>
        <label>1</label>
    </ligand>
</feature>
<keyword evidence="3 9" id="KW-0808">Transferase</keyword>
<dbReference type="NCBIfam" id="TIGR00510">
    <property type="entry name" value="lipA"/>
    <property type="match status" value="1"/>
</dbReference>
<dbReference type="InterPro" id="IPR013785">
    <property type="entry name" value="Aldolase_TIM"/>
</dbReference>